<dbReference type="GO" id="GO:0003924">
    <property type="term" value="F:GTPase activity"/>
    <property type="evidence" value="ECO:0007669"/>
    <property type="project" value="InterPro"/>
</dbReference>
<evidence type="ECO:0000256" key="4">
    <source>
        <dbReference type="ARBA" id="ARBA00022741"/>
    </source>
</evidence>
<comment type="caution">
    <text evidence="10">The sequence shown here is derived from an EMBL/GenBank/DDBJ whole genome shotgun (WGS) entry which is preliminary data.</text>
</comment>
<dbReference type="SUPFAM" id="SSF52540">
    <property type="entry name" value="P-loop containing nucleoside triphosphate hydrolases"/>
    <property type="match status" value="1"/>
</dbReference>
<evidence type="ECO:0000313" key="11">
    <source>
        <dbReference type="Proteomes" id="UP000886998"/>
    </source>
</evidence>
<protein>
    <submittedName>
        <fullName evidence="10">GTP-binding protein Rhes</fullName>
    </submittedName>
</protein>
<keyword evidence="5" id="KW-0342">GTP-binding</keyword>
<dbReference type="PRINTS" id="PR00449">
    <property type="entry name" value="RASTRNSFRMNG"/>
</dbReference>
<evidence type="ECO:0000256" key="8">
    <source>
        <dbReference type="ARBA" id="ARBA00023289"/>
    </source>
</evidence>
<dbReference type="OrthoDB" id="265044at2759"/>
<dbReference type="InterPro" id="IPR027417">
    <property type="entry name" value="P-loop_NTPase"/>
</dbReference>
<dbReference type="SMART" id="SM00175">
    <property type="entry name" value="RAB"/>
    <property type="match status" value="1"/>
</dbReference>
<reference evidence="10" key="1">
    <citation type="submission" date="2020-08" db="EMBL/GenBank/DDBJ databases">
        <title>Multicomponent nature underlies the extraordinary mechanical properties of spider dragline silk.</title>
        <authorList>
            <person name="Kono N."/>
            <person name="Nakamura H."/>
            <person name="Mori M."/>
            <person name="Yoshida Y."/>
            <person name="Ohtoshi R."/>
            <person name="Malay A.D."/>
            <person name="Moran D.A.P."/>
            <person name="Tomita M."/>
            <person name="Numata K."/>
            <person name="Arakawa K."/>
        </authorList>
    </citation>
    <scope>NUCLEOTIDE SEQUENCE</scope>
</reference>
<proteinExistence type="inferred from homology"/>
<evidence type="ECO:0000256" key="7">
    <source>
        <dbReference type="ARBA" id="ARBA00023288"/>
    </source>
</evidence>
<gene>
    <name evidence="10" type="primary">Rasd2</name>
    <name evidence="10" type="ORF">TNIN_476941</name>
</gene>
<organism evidence="10 11">
    <name type="scientific">Trichonephila inaurata madagascariensis</name>
    <dbReference type="NCBI Taxonomy" id="2747483"/>
    <lineage>
        <taxon>Eukaryota</taxon>
        <taxon>Metazoa</taxon>
        <taxon>Ecdysozoa</taxon>
        <taxon>Arthropoda</taxon>
        <taxon>Chelicerata</taxon>
        <taxon>Arachnida</taxon>
        <taxon>Araneae</taxon>
        <taxon>Araneomorphae</taxon>
        <taxon>Entelegynae</taxon>
        <taxon>Araneoidea</taxon>
        <taxon>Nephilidae</taxon>
        <taxon>Trichonephila</taxon>
        <taxon>Trichonephila inaurata</taxon>
    </lineage>
</organism>
<keyword evidence="11" id="KW-1185">Reference proteome</keyword>
<dbReference type="PANTHER" id="PTHR46149">
    <property type="entry name" value="MIP08469P"/>
    <property type="match status" value="1"/>
</dbReference>
<accession>A0A8X7BTN5</accession>
<dbReference type="SMART" id="SM00173">
    <property type="entry name" value="RAS"/>
    <property type="match status" value="1"/>
</dbReference>
<comment type="subcellular location">
    <subcellularLocation>
        <location evidence="1">Cell membrane</location>
        <topology evidence="1">Lipid-anchor</topology>
    </subcellularLocation>
</comment>
<dbReference type="GO" id="GO:0005886">
    <property type="term" value="C:plasma membrane"/>
    <property type="evidence" value="ECO:0007669"/>
    <property type="project" value="UniProtKB-SubCell"/>
</dbReference>
<dbReference type="InterPro" id="IPR005225">
    <property type="entry name" value="Small_GTP-bd"/>
</dbReference>
<dbReference type="PROSITE" id="PS51421">
    <property type="entry name" value="RAS"/>
    <property type="match status" value="1"/>
</dbReference>
<sequence length="234" mass="26743">MVDFERMSNLRRRSFMAKATITNRWKNGICPFVVVFGASGVGKTSIIHQLLNKPWPSEHKPTVEDMYSYNYDESGSKIQINILDTSGQDEYPAMRRVAIQKADIFILIFSIDSEESFQRVSTIRDSILEIQNTEEQDMVPIVIVGNKCELEESRQVSKAITESIVTMDWQHGFIEVSAKDRINIRQIFTTALSQADICHSVKNAEEQRRTSLPVQSNYSKSSNLLIQKRNSCKT</sequence>
<evidence type="ECO:0000313" key="10">
    <source>
        <dbReference type="EMBL" id="GFY42227.1"/>
    </source>
</evidence>
<keyword evidence="8" id="KW-0636">Prenylation</keyword>
<keyword evidence="4" id="KW-0547">Nucleotide-binding</keyword>
<dbReference type="InterPro" id="IPR001806">
    <property type="entry name" value="Small_GTPase"/>
</dbReference>
<keyword evidence="6" id="KW-0472">Membrane</keyword>
<dbReference type="PANTHER" id="PTHR46149:SF7">
    <property type="entry name" value="GTP-BINDING PROTEIN DI-RAS2"/>
    <property type="match status" value="1"/>
</dbReference>
<dbReference type="SMART" id="SM00174">
    <property type="entry name" value="RHO"/>
    <property type="match status" value="1"/>
</dbReference>
<comment type="similarity">
    <text evidence="9">Belongs to the small GTPase superfamily. RasD family.</text>
</comment>
<evidence type="ECO:0000256" key="5">
    <source>
        <dbReference type="ARBA" id="ARBA00023134"/>
    </source>
</evidence>
<dbReference type="PROSITE" id="PS51420">
    <property type="entry name" value="RHO"/>
    <property type="match status" value="1"/>
</dbReference>
<dbReference type="Gene3D" id="3.40.50.300">
    <property type="entry name" value="P-loop containing nucleotide triphosphate hydrolases"/>
    <property type="match status" value="1"/>
</dbReference>
<dbReference type="InterPro" id="IPR052236">
    <property type="entry name" value="Small_GTPase_RasD"/>
</dbReference>
<keyword evidence="2" id="KW-1003">Cell membrane</keyword>
<dbReference type="Proteomes" id="UP000886998">
    <property type="component" value="Unassembled WGS sequence"/>
</dbReference>
<dbReference type="AlphaFoldDB" id="A0A8X7BTN5"/>
<evidence type="ECO:0000256" key="6">
    <source>
        <dbReference type="ARBA" id="ARBA00023136"/>
    </source>
</evidence>
<keyword evidence="3" id="KW-0488">Methylation</keyword>
<dbReference type="FunFam" id="3.40.50.300:FF:000475">
    <property type="entry name" value="GTP-binding protein Rhes"/>
    <property type="match status" value="1"/>
</dbReference>
<evidence type="ECO:0000256" key="2">
    <source>
        <dbReference type="ARBA" id="ARBA00022475"/>
    </source>
</evidence>
<dbReference type="GO" id="GO:0005525">
    <property type="term" value="F:GTP binding"/>
    <property type="evidence" value="ECO:0007669"/>
    <property type="project" value="UniProtKB-KW"/>
</dbReference>
<evidence type="ECO:0000256" key="3">
    <source>
        <dbReference type="ARBA" id="ARBA00022481"/>
    </source>
</evidence>
<keyword evidence="7" id="KW-0449">Lipoprotein</keyword>
<dbReference type="EMBL" id="BMAV01002964">
    <property type="protein sequence ID" value="GFY42227.1"/>
    <property type="molecule type" value="Genomic_DNA"/>
</dbReference>
<dbReference type="PROSITE" id="PS51419">
    <property type="entry name" value="RAB"/>
    <property type="match status" value="1"/>
</dbReference>
<dbReference type="NCBIfam" id="TIGR00231">
    <property type="entry name" value="small_GTP"/>
    <property type="match status" value="1"/>
</dbReference>
<dbReference type="Pfam" id="PF00071">
    <property type="entry name" value="Ras"/>
    <property type="match status" value="1"/>
</dbReference>
<name>A0A8X7BTN5_9ARAC</name>
<evidence type="ECO:0000256" key="9">
    <source>
        <dbReference type="ARBA" id="ARBA00038061"/>
    </source>
</evidence>
<evidence type="ECO:0000256" key="1">
    <source>
        <dbReference type="ARBA" id="ARBA00004193"/>
    </source>
</evidence>